<accession>A0ABT2H9Z2</accession>
<dbReference type="Pfam" id="PF20051">
    <property type="entry name" value="DUF6453"/>
    <property type="match status" value="1"/>
</dbReference>
<gene>
    <name evidence="1" type="ORF">N1032_23915</name>
</gene>
<sequence length="159" mass="16994">TFTLDWDGTTLTAHSNVRGGDTQQVNITNVQIAIFITGYPAQPHNGGLTIYNAKGTCTFSTARAPFMYKGMITTSANPTAAPAGVSKMMVPLCRLGVRGESGGGWSTIMIAGMRMSGNKLWAATGNNAGMNYKYTDHYAPPNDYTISIQLPVIDAANYF</sequence>
<evidence type="ECO:0000313" key="2">
    <source>
        <dbReference type="Proteomes" id="UP001165586"/>
    </source>
</evidence>
<keyword evidence="2" id="KW-1185">Reference proteome</keyword>
<comment type="caution">
    <text evidence="1">The sequence shown here is derived from an EMBL/GenBank/DDBJ whole genome shotgun (WGS) entry which is preliminary data.</text>
</comment>
<proteinExistence type="predicted"/>
<dbReference type="RefSeq" id="WP_259542922.1">
    <property type="nucleotide sequence ID" value="NZ_JANLCJ010000179.1"/>
</dbReference>
<reference evidence="1" key="1">
    <citation type="submission" date="2022-08" db="EMBL/GenBank/DDBJ databases">
        <authorList>
            <person name="Deng Y."/>
            <person name="Han X.-F."/>
            <person name="Zhang Y.-Q."/>
        </authorList>
    </citation>
    <scope>NUCLEOTIDE SEQUENCE</scope>
    <source>
        <strain evidence="1">CPCC 203386</strain>
    </source>
</reference>
<organism evidence="1 2">
    <name type="scientific">Herbiconiux daphne</name>
    <dbReference type="NCBI Taxonomy" id="2970914"/>
    <lineage>
        <taxon>Bacteria</taxon>
        <taxon>Bacillati</taxon>
        <taxon>Actinomycetota</taxon>
        <taxon>Actinomycetes</taxon>
        <taxon>Micrococcales</taxon>
        <taxon>Microbacteriaceae</taxon>
        <taxon>Herbiconiux</taxon>
    </lineage>
</organism>
<name>A0ABT2H9Z2_9MICO</name>
<dbReference type="InterPro" id="IPR045604">
    <property type="entry name" value="DUF6453"/>
</dbReference>
<feature type="non-terminal residue" evidence="1">
    <location>
        <position position="1"/>
    </location>
</feature>
<dbReference type="EMBL" id="JANLCJ010000179">
    <property type="protein sequence ID" value="MCS5736783.1"/>
    <property type="molecule type" value="Genomic_DNA"/>
</dbReference>
<evidence type="ECO:0000313" key="1">
    <source>
        <dbReference type="EMBL" id="MCS5736783.1"/>
    </source>
</evidence>
<dbReference type="Proteomes" id="UP001165586">
    <property type="component" value="Unassembled WGS sequence"/>
</dbReference>
<protein>
    <submittedName>
        <fullName evidence="1">DUF6453 family protein</fullName>
    </submittedName>
</protein>